<gene>
    <name evidence="3" type="ORF">CCBH4851_00134</name>
    <name evidence="4" type="ORF">PAERUG_P19_London_7_VIM_2_05_10_00790</name>
</gene>
<dbReference type="CDD" id="cd03386">
    <property type="entry name" value="PAP2_Aur1_like"/>
    <property type="match status" value="1"/>
</dbReference>
<feature type="transmembrane region" description="Helical" evidence="1">
    <location>
        <begin position="86"/>
        <end position="104"/>
    </location>
</feature>
<keyword evidence="1" id="KW-0812">Transmembrane</keyword>
<feature type="transmembrane region" description="Helical" evidence="1">
    <location>
        <begin position="248"/>
        <end position="266"/>
    </location>
</feature>
<feature type="transmembrane region" description="Helical" evidence="1">
    <location>
        <begin position="53"/>
        <end position="74"/>
    </location>
</feature>
<dbReference type="PANTHER" id="PTHR47216:SF4">
    <property type="entry name" value="OS01G0859400 PROTEIN"/>
    <property type="match status" value="1"/>
</dbReference>
<dbReference type="PATRIC" id="fig|287.1491.peg.3253"/>
<dbReference type="InterPro" id="IPR000387">
    <property type="entry name" value="Tyr_Pase_dom"/>
</dbReference>
<dbReference type="InterPro" id="IPR020422">
    <property type="entry name" value="TYR_PHOSPHATASE_DUAL_dom"/>
</dbReference>
<dbReference type="SUPFAM" id="SSF52799">
    <property type="entry name" value="(Phosphotyrosine protein) phosphatases II"/>
    <property type="match status" value="1"/>
</dbReference>
<keyword evidence="1" id="KW-0472">Membrane</keyword>
<feature type="transmembrane region" description="Helical" evidence="1">
    <location>
        <begin position="134"/>
        <end position="152"/>
    </location>
</feature>
<reference evidence="4" key="1">
    <citation type="submission" date="2015-06" db="EMBL/GenBank/DDBJ databases">
        <authorList>
            <person name="Radhakrishnan R."/>
            <person name="Underwood A."/>
            <person name="Al-Shahib A."/>
        </authorList>
    </citation>
    <scope>NUCLEOTIDE SEQUENCE</scope>
    <source>
        <strain evidence="4">P19_London_7_VIM_2_05_10</strain>
    </source>
</reference>
<sequence>MAPREPGVLKRAVLWLLFLGPFFFASYGLANWLTSQRGDVGSLVFDWERGMPLWPWTILPYWSIDLLYGLSLLLPRDKRELDTHCLRLLSAQVLSVTCFLLFPLRFTFERPELGGVFGWLFDVLMGFDKPYNQAPSLHIALLVVLWVCYARYASGAWRWLLHGWFALIGLSVLTTWQHHFIDVPTGALAGWLCVWLWPQAQPAPFARASLSRDRQRRRLAARYGLGALACAAVAFAVGGAALWLCWPALALALVALNYLLFGAAGFQKGSTGRLSAAARWLLAPYLLAARINAWLWTRRRPQPDEVLPGLWLGRLPSSAELADGRFRALLDATAELSCEPQGLAYRSLPLLDLVAPDVEDCRRAAVLIDELLAQGPLLVACALGYSRSATLVAAWLLLSGRAADVESAVAVLRRARPQVLLGEAQRRTLAALSGSVPEPSAELGEVRHA</sequence>
<feature type="transmembrane region" description="Helical" evidence="1">
    <location>
        <begin position="220"/>
        <end position="242"/>
    </location>
</feature>
<dbReference type="Gene3D" id="3.90.190.10">
    <property type="entry name" value="Protein tyrosine phosphatase superfamily"/>
    <property type="match status" value="1"/>
</dbReference>
<dbReference type="AlphaFoldDB" id="A0A0F7QRU6"/>
<dbReference type="SMART" id="SM00195">
    <property type="entry name" value="DSPc"/>
    <property type="match status" value="1"/>
</dbReference>
<feature type="domain" description="Tyrosine specific protein phosphatases" evidence="2">
    <location>
        <begin position="362"/>
        <end position="427"/>
    </location>
</feature>
<dbReference type="PROSITE" id="PS50056">
    <property type="entry name" value="TYR_PHOSPHATASE_2"/>
    <property type="match status" value="1"/>
</dbReference>
<proteinExistence type="predicted"/>
<feature type="transmembrane region" description="Helical" evidence="1">
    <location>
        <begin position="183"/>
        <end position="200"/>
    </location>
</feature>
<accession>A0A0F7QRU6</accession>
<dbReference type="PANTHER" id="PTHR47216">
    <property type="match status" value="1"/>
</dbReference>
<reference evidence="3" key="3">
    <citation type="submission" date="2015-08" db="EMBL/GenBank/DDBJ databases">
        <title>Pseudomonas aeruginosa strain CCBH4851 chromosome region.</title>
        <authorList>
            <person name="Silveira M.C."/>
            <person name="Carvalho-Assef A.P.D."/>
            <person name="Albano R.M."/>
        </authorList>
    </citation>
    <scope>NUCLEOTIDE SEQUENCE</scope>
    <source>
        <strain evidence="3">CCBH4851</strain>
    </source>
</reference>
<protein>
    <recommendedName>
        <fullName evidence="2">Tyrosine specific protein phosphatases domain-containing protein</fullName>
    </recommendedName>
</protein>
<dbReference type="EMBL" id="CVVU01000031">
    <property type="protein sequence ID" value="CRO10016.1"/>
    <property type="molecule type" value="Genomic_DNA"/>
</dbReference>
<organism evidence="4 5">
    <name type="scientific">Pseudomonas aeruginosa</name>
    <dbReference type="NCBI Taxonomy" id="287"/>
    <lineage>
        <taxon>Bacteria</taxon>
        <taxon>Pseudomonadati</taxon>
        <taxon>Pseudomonadota</taxon>
        <taxon>Gammaproteobacteria</taxon>
        <taxon>Pseudomonadales</taxon>
        <taxon>Pseudomonadaceae</taxon>
        <taxon>Pseudomonas</taxon>
    </lineage>
</organism>
<keyword evidence="1" id="KW-1133">Transmembrane helix</keyword>
<feature type="transmembrane region" description="Helical" evidence="1">
    <location>
        <begin position="12"/>
        <end position="33"/>
    </location>
</feature>
<dbReference type="Proteomes" id="UP000045039">
    <property type="component" value="Unassembled WGS sequence"/>
</dbReference>
<dbReference type="InterPro" id="IPR000340">
    <property type="entry name" value="Dual-sp_phosphatase_cat-dom"/>
</dbReference>
<dbReference type="Pfam" id="PF00782">
    <property type="entry name" value="DSPc"/>
    <property type="match status" value="1"/>
</dbReference>
<dbReference type="RefSeq" id="WP_003116853.1">
    <property type="nucleotide sequence ID" value="NZ_AP014839.1"/>
</dbReference>
<dbReference type="EMBL" id="KT454971">
    <property type="protein sequence ID" value="ALI58839.1"/>
    <property type="molecule type" value="Genomic_DNA"/>
</dbReference>
<evidence type="ECO:0000313" key="4">
    <source>
        <dbReference type="EMBL" id="CRO10016.1"/>
    </source>
</evidence>
<accession>A0A1S1C9K0</accession>
<evidence type="ECO:0000256" key="1">
    <source>
        <dbReference type="SAM" id="Phobius"/>
    </source>
</evidence>
<feature type="transmembrane region" description="Helical" evidence="1">
    <location>
        <begin position="159"/>
        <end position="177"/>
    </location>
</feature>
<evidence type="ECO:0000313" key="3">
    <source>
        <dbReference type="EMBL" id="ALI58839.1"/>
    </source>
</evidence>
<evidence type="ECO:0000259" key="2">
    <source>
        <dbReference type="PROSITE" id="PS50056"/>
    </source>
</evidence>
<evidence type="ECO:0000313" key="5">
    <source>
        <dbReference type="Proteomes" id="UP000045039"/>
    </source>
</evidence>
<reference evidence="5" key="2">
    <citation type="submission" date="2015-06" db="EMBL/GenBank/DDBJ databases">
        <authorList>
            <person name="Radhakrishnan Rajesh"/>
            <person name="Underwood Anthony"/>
            <person name="Al-Shahib Ali"/>
        </authorList>
    </citation>
    <scope>NUCLEOTIDE SEQUENCE [LARGE SCALE GENOMIC DNA]</scope>
    <source>
        <strain evidence="5">P19_London_7_VIM_2_05_10</strain>
    </source>
</reference>
<dbReference type="InterPro" id="IPR029021">
    <property type="entry name" value="Prot-tyrosine_phosphatase-like"/>
</dbReference>
<name>A0A0F7QRU6_PSEAI</name>
<dbReference type="CDD" id="cd14527">
    <property type="entry name" value="DSP_bac"/>
    <property type="match status" value="1"/>
</dbReference>